<dbReference type="CDD" id="cd17319">
    <property type="entry name" value="MFS_ExuT_GudP_like"/>
    <property type="match status" value="1"/>
</dbReference>
<dbReference type="InterPro" id="IPR036259">
    <property type="entry name" value="MFS_trans_sf"/>
</dbReference>
<feature type="transmembrane region" description="Helical" evidence="5">
    <location>
        <begin position="131"/>
        <end position="152"/>
    </location>
</feature>
<dbReference type="InterPro" id="IPR050382">
    <property type="entry name" value="MFS_Na/Anion_cotransporter"/>
</dbReference>
<feature type="transmembrane region" description="Helical" evidence="5">
    <location>
        <begin position="312"/>
        <end position="333"/>
    </location>
</feature>
<dbReference type="InterPro" id="IPR011701">
    <property type="entry name" value="MFS"/>
</dbReference>
<evidence type="ECO:0000256" key="2">
    <source>
        <dbReference type="ARBA" id="ARBA00022692"/>
    </source>
</evidence>
<evidence type="ECO:0000259" key="6">
    <source>
        <dbReference type="PROSITE" id="PS50850"/>
    </source>
</evidence>
<evidence type="ECO:0000256" key="5">
    <source>
        <dbReference type="SAM" id="Phobius"/>
    </source>
</evidence>
<dbReference type="RefSeq" id="WP_068773001.1">
    <property type="nucleotide sequence ID" value="NZ_CP109796.1"/>
</dbReference>
<keyword evidence="3 5" id="KW-1133">Transmembrane helix</keyword>
<accession>A0A178IB23</accession>
<feature type="transmembrane region" description="Helical" evidence="5">
    <location>
        <begin position="404"/>
        <end position="425"/>
    </location>
</feature>
<feature type="transmembrane region" description="Helical" evidence="5">
    <location>
        <begin position="20"/>
        <end position="37"/>
    </location>
</feature>
<comment type="subcellular location">
    <subcellularLocation>
        <location evidence="1">Membrane</location>
        <topology evidence="1">Multi-pass membrane protein</topology>
    </subcellularLocation>
</comment>
<dbReference type="PANTHER" id="PTHR11662">
    <property type="entry name" value="SOLUTE CARRIER FAMILY 17"/>
    <property type="match status" value="1"/>
</dbReference>
<protein>
    <recommendedName>
        <fullName evidence="6">Major facilitator superfamily (MFS) profile domain-containing protein</fullName>
    </recommendedName>
</protein>
<keyword evidence="2 5" id="KW-0812">Transmembrane</keyword>
<dbReference type="GO" id="GO:0015134">
    <property type="term" value="F:hexuronate transmembrane transporter activity"/>
    <property type="evidence" value="ECO:0007669"/>
    <property type="project" value="TreeGrafter"/>
</dbReference>
<dbReference type="PROSITE" id="PS50850">
    <property type="entry name" value="MFS"/>
    <property type="match status" value="1"/>
</dbReference>
<dbReference type="AlphaFoldDB" id="A0A178IB23"/>
<comment type="caution">
    <text evidence="7">The sequence shown here is derived from an EMBL/GenBank/DDBJ whole genome shotgun (WGS) entry which is preliminary data.</text>
</comment>
<evidence type="ECO:0000256" key="3">
    <source>
        <dbReference type="ARBA" id="ARBA00022989"/>
    </source>
</evidence>
<feature type="domain" description="Major facilitator superfamily (MFS) profile" evidence="6">
    <location>
        <begin position="24"/>
        <end position="462"/>
    </location>
</feature>
<feature type="transmembrane region" description="Helical" evidence="5">
    <location>
        <begin position="345"/>
        <end position="364"/>
    </location>
</feature>
<organism evidence="7 8">
    <name type="scientific">Termitidicoccus mucosus</name>
    <dbReference type="NCBI Taxonomy" id="1184151"/>
    <lineage>
        <taxon>Bacteria</taxon>
        <taxon>Pseudomonadati</taxon>
        <taxon>Verrucomicrobiota</taxon>
        <taxon>Opitutia</taxon>
        <taxon>Opitutales</taxon>
        <taxon>Opitutaceae</taxon>
        <taxon>Termitidicoccus</taxon>
    </lineage>
</organism>
<dbReference type="Gene3D" id="1.20.1250.20">
    <property type="entry name" value="MFS general substrate transporter like domains"/>
    <property type="match status" value="2"/>
</dbReference>
<dbReference type="InterPro" id="IPR020846">
    <property type="entry name" value="MFS_dom"/>
</dbReference>
<feature type="transmembrane region" description="Helical" evidence="5">
    <location>
        <begin position="209"/>
        <end position="229"/>
    </location>
</feature>
<evidence type="ECO:0000256" key="4">
    <source>
        <dbReference type="ARBA" id="ARBA00023136"/>
    </source>
</evidence>
<gene>
    <name evidence="7" type="ORF">AW736_25015</name>
</gene>
<keyword evidence="4 5" id="KW-0472">Membrane</keyword>
<proteinExistence type="predicted"/>
<dbReference type="Pfam" id="PF07690">
    <property type="entry name" value="MFS_1"/>
    <property type="match status" value="1"/>
</dbReference>
<dbReference type="Proteomes" id="UP000078486">
    <property type="component" value="Unassembled WGS sequence"/>
</dbReference>
<name>A0A178IB23_9BACT</name>
<evidence type="ECO:0000313" key="7">
    <source>
        <dbReference type="EMBL" id="OAM87170.1"/>
    </source>
</evidence>
<reference evidence="7 8" key="1">
    <citation type="submission" date="2016-01" db="EMBL/GenBank/DDBJ databases">
        <title>High potential of lignocellulose degradation of a new Verrucomicrobia species.</title>
        <authorList>
            <person name="Wang Y."/>
            <person name="Shi Y."/>
            <person name="Qiu Z."/>
            <person name="Liu S."/>
            <person name="Yang H."/>
        </authorList>
    </citation>
    <scope>NUCLEOTIDE SEQUENCE [LARGE SCALE GENOMIC DNA]</scope>
    <source>
        <strain evidence="7 8">TSB47</strain>
    </source>
</reference>
<feature type="transmembrane region" description="Helical" evidence="5">
    <location>
        <begin position="58"/>
        <end position="77"/>
    </location>
</feature>
<dbReference type="EMBL" id="LRRQ01000180">
    <property type="protein sequence ID" value="OAM87170.1"/>
    <property type="molecule type" value="Genomic_DNA"/>
</dbReference>
<dbReference type="STRING" id="1184151.AW736_25015"/>
<evidence type="ECO:0000256" key="1">
    <source>
        <dbReference type="ARBA" id="ARBA00004141"/>
    </source>
</evidence>
<dbReference type="OrthoDB" id="9773404at2"/>
<keyword evidence="8" id="KW-1185">Reference proteome</keyword>
<dbReference type="GO" id="GO:0016020">
    <property type="term" value="C:membrane"/>
    <property type="evidence" value="ECO:0007669"/>
    <property type="project" value="UniProtKB-SubCell"/>
</dbReference>
<feature type="transmembrane region" description="Helical" evidence="5">
    <location>
        <begin position="89"/>
        <end position="111"/>
    </location>
</feature>
<dbReference type="SUPFAM" id="SSF103473">
    <property type="entry name" value="MFS general substrate transporter"/>
    <property type="match status" value="1"/>
</dbReference>
<feature type="transmembrane region" description="Helical" evidence="5">
    <location>
        <begin position="437"/>
        <end position="458"/>
    </location>
</feature>
<sequence length="474" mass="51664">MPSPDAVRPSSPGPHAGGHFRWVICALLFFSVALNYIDRNIIGILKMPLSEALGWSESDYGVITAAFSFAYAFGYLIGGRLIERFGVRYGLPGFVFFWSLAAMAHGLCGLIPVEARFSMAYPWFSFAQKGFFWATLALPSTALGFMMARIALGLTEGGNFPGAIKAVAEWFPQRERALATGLFNAGTNVGAVLCPVGVPWLLKHVGWESTFYITGALGFVWLVAWWFLYESPEKSRRVSDAERAYIMGGMPGARSGVAIKAEPVRWRVLLGYRAVWAYIIAGILAGPVWGFYQFFLPDFLDKRYHLPLQATGVWTGIFYALAAVGGVVFGWLAGKFMDRGWSINAARKISLLVCALAVVPVFLAPYAPGIWLTVLIVGIAGSAHQGWSANLFSFVSDCLPKKAVSTVVGFGGFVTYFTGGVVSWLTSQILEKTGSYVLVFAWASLMYVFSLIAIQLLVPRIPQSPEADATAPKN</sequence>
<dbReference type="PANTHER" id="PTHR11662:SF285">
    <property type="entry name" value="HEXURONATE TRANSPORTER"/>
    <property type="match status" value="1"/>
</dbReference>
<evidence type="ECO:0000313" key="8">
    <source>
        <dbReference type="Proteomes" id="UP000078486"/>
    </source>
</evidence>
<feature type="transmembrane region" description="Helical" evidence="5">
    <location>
        <begin position="275"/>
        <end position="292"/>
    </location>
</feature>